<feature type="domain" description="Post-SET" evidence="11">
    <location>
        <begin position="480"/>
        <end position="492"/>
    </location>
</feature>
<dbReference type="InterPro" id="IPR001214">
    <property type="entry name" value="SET_dom"/>
</dbReference>
<keyword evidence="13" id="KW-1185">Reference proteome</keyword>
<protein>
    <recommendedName>
        <fullName evidence="14">SET domain-containing protein</fullName>
    </recommendedName>
</protein>
<dbReference type="FunCoup" id="F8Q0R5">
    <property type="interactions" value="231"/>
</dbReference>
<keyword evidence="2" id="KW-0158">Chromosome</keyword>
<dbReference type="Pfam" id="PF00856">
    <property type="entry name" value="SET"/>
    <property type="match status" value="1"/>
</dbReference>
<comment type="subcellular location">
    <subcellularLocation>
        <location evidence="1">Chromosome</location>
    </subcellularLocation>
</comment>
<evidence type="ECO:0000256" key="6">
    <source>
        <dbReference type="ARBA" id="ARBA00022723"/>
    </source>
</evidence>
<dbReference type="HOGENOM" id="CLU_020840_3_2_1"/>
<keyword evidence="4" id="KW-0808">Transferase</keyword>
<feature type="compositionally biased region" description="Acidic residues" evidence="8">
    <location>
        <begin position="23"/>
        <end position="33"/>
    </location>
</feature>
<sequence>MTASHSLPTPALSASPFVIDSNPSDEDQEEGEAEQTARERDNRHAQSVVPQSGDSSEEEVAHLVEAEIPSVEQMSEHSEGYANGMASSSVVSSRAESSRRSLVSSRPSSVDPMDIIGDNDVEYMVNGKPLPTLAGHIIVRWENYVYFAKQRPLAYHLAKDLPHSLEDRMNSMSDDFRNSDNARIIFEEAIQQNTDDEPDAPRIQIYNEVDEEATPPWEFHYTNRMWYGKGIPPPDVKNLASCNCRGKCNPKSRSCVCLKRQRQWLDKYVEGGSLDKKDAMGFLYDEKGRLRMQDFPIFECNKFCGCDDECTNRVVQNGRKCTVNIVKTENKGWGVFAWTKKIPKGSYIGIYAGELLTEQEGEIRGKVYNKIGRTYLFDVDFSHLKGLFGTSDEEPEWENRYVVDAFHAGNFTRFLNHSCNPNCTIVACYINEANIDKPLLTVFTSRDVEPYEELCFSYAGIDDEDPSKAEVKRDAVYGRCYCGAIGCRGQMFA</sequence>
<organism evidence="13">
    <name type="scientific">Serpula lacrymans var. lacrymans (strain S7.3)</name>
    <name type="common">Dry rot fungus</name>
    <dbReference type="NCBI Taxonomy" id="936435"/>
    <lineage>
        <taxon>Eukaryota</taxon>
        <taxon>Fungi</taxon>
        <taxon>Dikarya</taxon>
        <taxon>Basidiomycota</taxon>
        <taxon>Agaricomycotina</taxon>
        <taxon>Agaricomycetes</taxon>
        <taxon>Agaricomycetidae</taxon>
        <taxon>Boletales</taxon>
        <taxon>Coniophorineae</taxon>
        <taxon>Serpulaceae</taxon>
        <taxon>Serpula</taxon>
    </lineage>
</organism>
<dbReference type="PROSITE" id="PS50867">
    <property type="entry name" value="PRE_SET"/>
    <property type="match status" value="1"/>
</dbReference>
<evidence type="ECO:0000256" key="5">
    <source>
        <dbReference type="ARBA" id="ARBA00022691"/>
    </source>
</evidence>
<dbReference type="PROSITE" id="PS50280">
    <property type="entry name" value="SET"/>
    <property type="match status" value="1"/>
</dbReference>
<dbReference type="GO" id="GO:0042054">
    <property type="term" value="F:histone methyltransferase activity"/>
    <property type="evidence" value="ECO:0007669"/>
    <property type="project" value="InterPro"/>
</dbReference>
<dbReference type="SUPFAM" id="SSF82199">
    <property type="entry name" value="SET domain"/>
    <property type="match status" value="1"/>
</dbReference>
<dbReference type="GO" id="GO:0032259">
    <property type="term" value="P:methylation"/>
    <property type="evidence" value="ECO:0007669"/>
    <property type="project" value="UniProtKB-KW"/>
</dbReference>
<dbReference type="Proteomes" id="UP000008063">
    <property type="component" value="Unassembled WGS sequence"/>
</dbReference>
<dbReference type="PANTHER" id="PTHR46223">
    <property type="entry name" value="HISTONE-LYSINE N-METHYLTRANSFERASE SUV39H"/>
    <property type="match status" value="1"/>
</dbReference>
<dbReference type="STRING" id="936435.F8Q0R5"/>
<dbReference type="GO" id="GO:0005634">
    <property type="term" value="C:nucleus"/>
    <property type="evidence" value="ECO:0007669"/>
    <property type="project" value="InterPro"/>
</dbReference>
<dbReference type="PANTHER" id="PTHR46223:SF3">
    <property type="entry name" value="HISTONE-LYSINE N-METHYLTRANSFERASE SET-23"/>
    <property type="match status" value="1"/>
</dbReference>
<dbReference type="InterPro" id="IPR050973">
    <property type="entry name" value="H3K9_Histone-Lys_N-MTase"/>
</dbReference>
<evidence type="ECO:0008006" key="14">
    <source>
        <dbReference type="Google" id="ProtNLM"/>
    </source>
</evidence>
<keyword evidence="7" id="KW-0862">Zinc</keyword>
<dbReference type="Pfam" id="PF05033">
    <property type="entry name" value="Pre-SET"/>
    <property type="match status" value="1"/>
</dbReference>
<dbReference type="eggNOG" id="KOG1082">
    <property type="taxonomic scope" value="Eukaryota"/>
</dbReference>
<dbReference type="OMA" id="HHGNISH"/>
<dbReference type="InParanoid" id="F8Q0R5"/>
<name>F8Q0R5_SERL3</name>
<evidence type="ECO:0000313" key="12">
    <source>
        <dbReference type="EMBL" id="EGN97894.1"/>
    </source>
</evidence>
<reference evidence="13" key="1">
    <citation type="journal article" date="2011" name="Science">
        <title>The plant cell wall-decomposing machinery underlies the functional diversity of forest fungi.</title>
        <authorList>
            <person name="Eastwood D.C."/>
            <person name="Floudas D."/>
            <person name="Binder M."/>
            <person name="Majcherczyk A."/>
            <person name="Schneider P."/>
            <person name="Aerts A."/>
            <person name="Asiegbu F.O."/>
            <person name="Baker S.E."/>
            <person name="Barry K."/>
            <person name="Bendiksby M."/>
            <person name="Blumentritt M."/>
            <person name="Coutinho P.M."/>
            <person name="Cullen D."/>
            <person name="de Vries R.P."/>
            <person name="Gathman A."/>
            <person name="Goodell B."/>
            <person name="Henrissat B."/>
            <person name="Ihrmark K."/>
            <person name="Kauserud H."/>
            <person name="Kohler A."/>
            <person name="LaButti K."/>
            <person name="Lapidus A."/>
            <person name="Lavin J.L."/>
            <person name="Lee Y.-H."/>
            <person name="Lindquist E."/>
            <person name="Lilly W."/>
            <person name="Lucas S."/>
            <person name="Morin E."/>
            <person name="Murat C."/>
            <person name="Oguiza J.A."/>
            <person name="Park J."/>
            <person name="Pisabarro A.G."/>
            <person name="Riley R."/>
            <person name="Rosling A."/>
            <person name="Salamov A."/>
            <person name="Schmidt O."/>
            <person name="Schmutz J."/>
            <person name="Skrede I."/>
            <person name="Stenlid J."/>
            <person name="Wiebenga A."/>
            <person name="Xie X."/>
            <person name="Kuees U."/>
            <person name="Hibbett D.S."/>
            <person name="Hoffmeister D."/>
            <person name="Hoegberg N."/>
            <person name="Martin F."/>
            <person name="Grigoriev I.V."/>
            <person name="Watkinson S.C."/>
        </authorList>
    </citation>
    <scope>NUCLEOTIDE SEQUENCE [LARGE SCALE GENOMIC DNA]</scope>
    <source>
        <strain evidence="13">strain S7.3</strain>
    </source>
</reference>
<dbReference type="InterPro" id="IPR007728">
    <property type="entry name" value="Pre-SET_dom"/>
</dbReference>
<keyword evidence="5" id="KW-0949">S-adenosyl-L-methionine</keyword>
<evidence type="ECO:0000259" key="10">
    <source>
        <dbReference type="PROSITE" id="PS50867"/>
    </source>
</evidence>
<evidence type="ECO:0000256" key="2">
    <source>
        <dbReference type="ARBA" id="ARBA00022454"/>
    </source>
</evidence>
<gene>
    <name evidence="12" type="ORF">SERLA73DRAFT_182670</name>
</gene>
<feature type="compositionally biased region" description="Basic and acidic residues" evidence="8">
    <location>
        <begin position="35"/>
        <end position="44"/>
    </location>
</feature>
<dbReference type="AlphaFoldDB" id="F8Q0R5"/>
<evidence type="ECO:0000256" key="1">
    <source>
        <dbReference type="ARBA" id="ARBA00004286"/>
    </source>
</evidence>
<evidence type="ECO:0000259" key="9">
    <source>
        <dbReference type="PROSITE" id="PS50280"/>
    </source>
</evidence>
<proteinExistence type="predicted"/>
<feature type="domain" description="SET" evidence="9">
    <location>
        <begin position="321"/>
        <end position="459"/>
    </location>
</feature>
<dbReference type="SMART" id="SM00468">
    <property type="entry name" value="PreSET"/>
    <property type="match status" value="1"/>
</dbReference>
<evidence type="ECO:0000256" key="4">
    <source>
        <dbReference type="ARBA" id="ARBA00022679"/>
    </source>
</evidence>
<dbReference type="GO" id="GO:0008270">
    <property type="term" value="F:zinc ion binding"/>
    <property type="evidence" value="ECO:0007669"/>
    <property type="project" value="InterPro"/>
</dbReference>
<feature type="domain" description="Pre-SET" evidence="10">
    <location>
        <begin position="240"/>
        <end position="318"/>
    </location>
</feature>
<evidence type="ECO:0000256" key="8">
    <source>
        <dbReference type="SAM" id="MobiDB-lite"/>
    </source>
</evidence>
<dbReference type="GO" id="GO:0005694">
    <property type="term" value="C:chromosome"/>
    <property type="evidence" value="ECO:0007669"/>
    <property type="project" value="UniProtKB-SubCell"/>
</dbReference>
<keyword evidence="6" id="KW-0479">Metal-binding</keyword>
<evidence type="ECO:0000256" key="7">
    <source>
        <dbReference type="ARBA" id="ARBA00022833"/>
    </source>
</evidence>
<keyword evidence="3" id="KW-0489">Methyltransferase</keyword>
<dbReference type="EMBL" id="GL945481">
    <property type="protein sequence ID" value="EGN97894.1"/>
    <property type="molecule type" value="Genomic_DNA"/>
</dbReference>
<feature type="region of interest" description="Disordered" evidence="8">
    <location>
        <begin position="1"/>
        <end position="93"/>
    </location>
</feature>
<dbReference type="OrthoDB" id="308383at2759"/>
<dbReference type="InterPro" id="IPR046341">
    <property type="entry name" value="SET_dom_sf"/>
</dbReference>
<dbReference type="PROSITE" id="PS50868">
    <property type="entry name" value="POST_SET"/>
    <property type="match status" value="1"/>
</dbReference>
<dbReference type="Gene3D" id="2.170.270.10">
    <property type="entry name" value="SET domain"/>
    <property type="match status" value="1"/>
</dbReference>
<evidence type="ECO:0000256" key="3">
    <source>
        <dbReference type="ARBA" id="ARBA00022603"/>
    </source>
</evidence>
<dbReference type="InterPro" id="IPR003616">
    <property type="entry name" value="Post-SET_dom"/>
</dbReference>
<dbReference type="SMART" id="SM00317">
    <property type="entry name" value="SET"/>
    <property type="match status" value="1"/>
</dbReference>
<evidence type="ECO:0000313" key="13">
    <source>
        <dbReference type="Proteomes" id="UP000008063"/>
    </source>
</evidence>
<accession>F8Q0R5</accession>
<evidence type="ECO:0000259" key="11">
    <source>
        <dbReference type="PROSITE" id="PS50868"/>
    </source>
</evidence>